<dbReference type="AlphaFoldDB" id="A0AA45LAL6"/>
<sequence>MDLVARRAGVGQPDAVDTGPWLDAVIAALELTGLVSANRDGAHFPDTHTLAFFVGAKLVRHHPDPAVRESRSLLRPRLWWPEDVLASRVALVAHWQLLDRDLTGVLHRLLRPWNRRRGTGMLAAMARYGVELPPPVTREATTHLQRRLGKDLARSVLDRLVLELHGLDPACAVTFLCDRVPRRGWGAANRLAFAEHLFRLGGNAGTRALIGFLVDPLVPDRHREVFWQAAKDHARKPATALAVTALGEAEDGAVRNSLTALVAQVNPARARAQYERTAREGETEQIRLTAAVSAFPLDRKTAVELLFEQLWGFRERDNLTKVMAELHGNGAAQRLVEELGRLCRSAEHRPELRFAAALYRCEKLRGPADPLIELAHEHLLPLVDALIAVKKNPNDRRVRAVCDAQVRKHEPGGSPAVLDTIKEIGAACGRVTSVDVGRYYVEVLEEPRWDHDIRKRALADVGAALTVGQRVAHCRLLYRDPKASAKDKLWCATTARQIDPRVGLQMFRDLAWDDDIGVRTKLEAAEEVGDAQIRFELCEQIVNGSKEKALLLRCFRLVDSDEGGDELVAQALRKRSEADRVWLLRNLELRHRERVSALLAPPEKTNPA</sequence>
<evidence type="ECO:0000313" key="2">
    <source>
        <dbReference type="Proteomes" id="UP000677152"/>
    </source>
</evidence>
<protein>
    <submittedName>
        <fullName evidence="1">Uncharacterized protein</fullName>
    </submittedName>
</protein>
<gene>
    <name evidence="1" type="ORF">KCV87_06975</name>
</gene>
<dbReference type="EMBL" id="CP073249">
    <property type="protein sequence ID" value="QUF05818.1"/>
    <property type="molecule type" value="Genomic_DNA"/>
</dbReference>
<proteinExistence type="predicted"/>
<dbReference type="Proteomes" id="UP000677152">
    <property type="component" value="Chromosome"/>
</dbReference>
<organism evidence="1 2">
    <name type="scientific">Actinosynnema pretiosum subsp. pretiosum</name>
    <dbReference type="NCBI Taxonomy" id="103721"/>
    <lineage>
        <taxon>Bacteria</taxon>
        <taxon>Bacillati</taxon>
        <taxon>Actinomycetota</taxon>
        <taxon>Actinomycetes</taxon>
        <taxon>Pseudonocardiales</taxon>
        <taxon>Pseudonocardiaceae</taxon>
        <taxon>Actinosynnema</taxon>
    </lineage>
</organism>
<reference evidence="1" key="1">
    <citation type="submission" date="2021-04" db="EMBL/GenBank/DDBJ databases">
        <title>Genomic sequence of Actinosynnema pretiosum subsp. pretiosum ATCC 31280 (C-14919).</title>
        <authorList>
            <person name="Bai L."/>
            <person name="Wang X."/>
            <person name="Xiao Y."/>
        </authorList>
    </citation>
    <scope>NUCLEOTIDE SEQUENCE</scope>
    <source>
        <strain evidence="1">ATCC 31280</strain>
    </source>
</reference>
<name>A0AA45LAL6_9PSEU</name>
<accession>A0AA45LAL6</accession>
<evidence type="ECO:0000313" key="1">
    <source>
        <dbReference type="EMBL" id="QUF05818.1"/>
    </source>
</evidence>